<dbReference type="InterPro" id="IPR029061">
    <property type="entry name" value="THDP-binding"/>
</dbReference>
<dbReference type="InterPro" id="IPR012001">
    <property type="entry name" value="Thiamin_PyroP_enz_TPP-bd_dom"/>
</dbReference>
<organism evidence="15 16">
    <name type="scientific">Aspergillus lentulus</name>
    <dbReference type="NCBI Taxonomy" id="293939"/>
    <lineage>
        <taxon>Eukaryota</taxon>
        <taxon>Fungi</taxon>
        <taxon>Dikarya</taxon>
        <taxon>Ascomycota</taxon>
        <taxon>Pezizomycotina</taxon>
        <taxon>Eurotiomycetes</taxon>
        <taxon>Eurotiomycetidae</taxon>
        <taxon>Eurotiales</taxon>
        <taxon>Aspergillaceae</taxon>
        <taxon>Aspergillus</taxon>
        <taxon>Aspergillus subgen. Fumigati</taxon>
    </lineage>
</organism>
<dbReference type="GO" id="GO:0050660">
    <property type="term" value="F:flavin adenine dinucleotide binding"/>
    <property type="evidence" value="ECO:0007669"/>
    <property type="project" value="InterPro"/>
</dbReference>
<accession>A0AAN4TBY2</accession>
<dbReference type="SMART" id="SM00672">
    <property type="entry name" value="CAP10"/>
    <property type="match status" value="1"/>
</dbReference>
<dbReference type="SUPFAM" id="SSF52467">
    <property type="entry name" value="DHS-like NAD/FAD-binding domain"/>
    <property type="match status" value="1"/>
</dbReference>
<evidence type="ECO:0000256" key="2">
    <source>
        <dbReference type="ARBA" id="ARBA00005025"/>
    </source>
</evidence>
<comment type="pathway">
    <text evidence="1 12">Amino-acid biosynthesis; L-isoleucine biosynthesis; L-isoleucine from 2-oxobutanoate: step 1/4.</text>
</comment>
<dbReference type="GO" id="GO:0000287">
    <property type="term" value="F:magnesium ion binding"/>
    <property type="evidence" value="ECO:0007669"/>
    <property type="project" value="UniProtKB-UniRule"/>
</dbReference>
<dbReference type="InterPro" id="IPR000399">
    <property type="entry name" value="TPP-bd_CS"/>
</dbReference>
<keyword evidence="10 12" id="KW-0786">Thiamine pyrophosphate</keyword>
<dbReference type="CDD" id="cd02015">
    <property type="entry name" value="TPP_AHAS"/>
    <property type="match status" value="1"/>
</dbReference>
<dbReference type="CDD" id="cd07035">
    <property type="entry name" value="TPP_PYR_POX_like"/>
    <property type="match status" value="1"/>
</dbReference>
<dbReference type="GO" id="GO:0009097">
    <property type="term" value="P:isoleucine biosynthetic process"/>
    <property type="evidence" value="ECO:0007669"/>
    <property type="project" value="TreeGrafter"/>
</dbReference>
<evidence type="ECO:0000256" key="11">
    <source>
        <dbReference type="ARBA" id="ARBA00023304"/>
    </source>
</evidence>
<dbReference type="NCBIfam" id="TIGR00118">
    <property type="entry name" value="acolac_lg"/>
    <property type="match status" value="1"/>
</dbReference>
<comment type="catalytic activity">
    <reaction evidence="12">
        <text>2 pyruvate + H(+) = (2S)-2-acetolactate + CO2</text>
        <dbReference type="Rhea" id="RHEA:25249"/>
        <dbReference type="ChEBI" id="CHEBI:15361"/>
        <dbReference type="ChEBI" id="CHEBI:15378"/>
        <dbReference type="ChEBI" id="CHEBI:16526"/>
        <dbReference type="ChEBI" id="CHEBI:58476"/>
        <dbReference type="EC" id="2.2.1.6"/>
    </reaction>
</comment>
<comment type="caution">
    <text evidence="15">The sequence shown here is derived from an EMBL/GenBank/DDBJ whole genome shotgun (WGS) entry which is preliminary data.</text>
</comment>
<evidence type="ECO:0000256" key="7">
    <source>
        <dbReference type="ARBA" id="ARBA00022723"/>
    </source>
</evidence>
<dbReference type="GO" id="GO:0003984">
    <property type="term" value="F:acetolactate synthase activity"/>
    <property type="evidence" value="ECO:0007669"/>
    <property type="project" value="UniProtKB-EC"/>
</dbReference>
<evidence type="ECO:0000256" key="12">
    <source>
        <dbReference type="RuleBase" id="RU003591"/>
    </source>
</evidence>
<name>A0AAN4TBY2_ASPLE</name>
<dbReference type="PANTHER" id="PTHR18968:SF13">
    <property type="entry name" value="ACETOLACTATE SYNTHASE CATALYTIC SUBUNIT, MITOCHONDRIAL"/>
    <property type="match status" value="1"/>
</dbReference>
<evidence type="ECO:0000259" key="14">
    <source>
        <dbReference type="SMART" id="SM00672"/>
    </source>
</evidence>
<dbReference type="GO" id="GO:0009099">
    <property type="term" value="P:L-valine biosynthetic process"/>
    <property type="evidence" value="ECO:0007669"/>
    <property type="project" value="TreeGrafter"/>
</dbReference>
<dbReference type="FunFam" id="3.40.50.970:FF:000053">
    <property type="entry name" value="Acetolactate synthase, mitochondrial"/>
    <property type="match status" value="1"/>
</dbReference>
<dbReference type="Proteomes" id="UP000051487">
    <property type="component" value="Unassembled WGS sequence"/>
</dbReference>
<dbReference type="GO" id="GO:0030976">
    <property type="term" value="F:thiamine pyrophosphate binding"/>
    <property type="evidence" value="ECO:0007669"/>
    <property type="project" value="UniProtKB-UniRule"/>
</dbReference>
<feature type="compositionally biased region" description="Basic and acidic residues" evidence="13">
    <location>
        <begin position="333"/>
        <end position="343"/>
    </location>
</feature>
<dbReference type="FunFam" id="3.40.50.970:FF:000007">
    <property type="entry name" value="Acetolactate synthase"/>
    <property type="match status" value="1"/>
</dbReference>
<comment type="pathway">
    <text evidence="2 12">Amino-acid biosynthesis; L-valine biosynthesis; L-valine from pyruvate: step 1/4.</text>
</comment>
<keyword evidence="8 12" id="KW-0460">Magnesium</keyword>
<keyword evidence="11 12" id="KW-0100">Branched-chain amino acid biosynthesis</keyword>
<keyword evidence="9" id="KW-0809">Transit peptide</keyword>
<dbReference type="InterPro" id="IPR012000">
    <property type="entry name" value="Thiamin_PyroP_enz_cen_dom"/>
</dbReference>
<dbReference type="Pfam" id="PF02775">
    <property type="entry name" value="TPP_enzyme_C"/>
    <property type="match status" value="1"/>
</dbReference>
<evidence type="ECO:0000256" key="4">
    <source>
        <dbReference type="ARBA" id="ARBA00013145"/>
    </source>
</evidence>
<dbReference type="EC" id="2.2.1.6" evidence="4 12"/>
<dbReference type="Pfam" id="PF02776">
    <property type="entry name" value="TPP_enzyme_N"/>
    <property type="match status" value="1"/>
</dbReference>
<evidence type="ECO:0000256" key="13">
    <source>
        <dbReference type="SAM" id="MobiDB-lite"/>
    </source>
</evidence>
<evidence type="ECO:0000256" key="8">
    <source>
        <dbReference type="ARBA" id="ARBA00022842"/>
    </source>
</evidence>
<feature type="region of interest" description="Disordered" evidence="13">
    <location>
        <begin position="308"/>
        <end position="345"/>
    </location>
</feature>
<dbReference type="Pfam" id="PF00205">
    <property type="entry name" value="TPP_enzyme_M"/>
    <property type="match status" value="1"/>
</dbReference>
<comment type="cofactor">
    <cofactor evidence="12">
        <name>Mg(2+)</name>
        <dbReference type="ChEBI" id="CHEBI:18420"/>
    </cofactor>
    <text evidence="12">Binds 1 Mg(2+) ion per subunit.</text>
</comment>
<evidence type="ECO:0000313" key="15">
    <source>
        <dbReference type="EMBL" id="GAQ08660.1"/>
    </source>
</evidence>
<dbReference type="SUPFAM" id="SSF52518">
    <property type="entry name" value="Thiamin diphosphate-binding fold (THDP-binding)"/>
    <property type="match status" value="2"/>
</dbReference>
<dbReference type="PROSITE" id="PS00187">
    <property type="entry name" value="TPP_ENZYMES"/>
    <property type="match status" value="1"/>
</dbReference>
<dbReference type="InterPro" id="IPR006598">
    <property type="entry name" value="CAP10"/>
</dbReference>
<dbReference type="GO" id="GO:0005948">
    <property type="term" value="C:acetolactate synthase complex"/>
    <property type="evidence" value="ECO:0007669"/>
    <property type="project" value="TreeGrafter"/>
</dbReference>
<reference evidence="15 16" key="1">
    <citation type="submission" date="2015-11" db="EMBL/GenBank/DDBJ databases">
        <title>Aspergillus lentulus strain IFM 54703T.</title>
        <authorList>
            <person name="Kusuya Y."/>
            <person name="Sakai K."/>
            <person name="Kamei K."/>
            <person name="Takahashi H."/>
            <person name="Yaguchi T."/>
        </authorList>
    </citation>
    <scope>NUCLEOTIDE SEQUENCE [LARGE SCALE GENOMIC DNA]</scope>
    <source>
        <strain evidence="15 16">IFM 54703</strain>
    </source>
</reference>
<dbReference type="Gene3D" id="3.40.50.970">
    <property type="match status" value="2"/>
</dbReference>
<evidence type="ECO:0000256" key="10">
    <source>
        <dbReference type="ARBA" id="ARBA00023052"/>
    </source>
</evidence>
<keyword evidence="6 12" id="KW-0808">Transferase</keyword>
<evidence type="ECO:0000256" key="3">
    <source>
        <dbReference type="ARBA" id="ARBA00007812"/>
    </source>
</evidence>
<dbReference type="PANTHER" id="PTHR18968">
    <property type="entry name" value="THIAMINE PYROPHOSPHATE ENZYMES"/>
    <property type="match status" value="1"/>
</dbReference>
<dbReference type="InterPro" id="IPR039368">
    <property type="entry name" value="AHAS_TPP"/>
</dbReference>
<dbReference type="InterPro" id="IPR011766">
    <property type="entry name" value="TPP_enzyme_TPP-bd"/>
</dbReference>
<protein>
    <recommendedName>
        <fullName evidence="4 12">Acetolactate synthase</fullName>
        <ecNumber evidence="4 12">2.2.1.6</ecNumber>
    </recommendedName>
</protein>
<dbReference type="InterPro" id="IPR012846">
    <property type="entry name" value="Acetolactate_synth_lsu"/>
</dbReference>
<dbReference type="Pfam" id="PF05686">
    <property type="entry name" value="Glyco_transf_90"/>
    <property type="match status" value="1"/>
</dbReference>
<comment type="similarity">
    <text evidence="3 12">Belongs to the TPP enzyme family.</text>
</comment>
<evidence type="ECO:0000313" key="16">
    <source>
        <dbReference type="Proteomes" id="UP000051487"/>
    </source>
</evidence>
<gene>
    <name evidence="15" type="ORF">ALT_5981</name>
</gene>
<dbReference type="AlphaFoldDB" id="A0AAN4TBY2"/>
<feature type="domain" description="Glycosyl transferase CAP10" evidence="14">
    <location>
        <begin position="32"/>
        <end position="307"/>
    </location>
</feature>
<keyword evidence="7 12" id="KW-0479">Metal-binding</keyword>
<keyword evidence="5 12" id="KW-0028">Amino-acid biosynthesis</keyword>
<dbReference type="InterPro" id="IPR029035">
    <property type="entry name" value="DHS-like_NAD/FAD-binding_dom"/>
</dbReference>
<dbReference type="GO" id="GO:0005739">
    <property type="term" value="C:mitochondrion"/>
    <property type="evidence" value="ECO:0007669"/>
    <property type="project" value="TreeGrafter"/>
</dbReference>
<dbReference type="Gene3D" id="3.40.50.1220">
    <property type="entry name" value="TPP-binding domain"/>
    <property type="match status" value="1"/>
</dbReference>
<evidence type="ECO:0000256" key="1">
    <source>
        <dbReference type="ARBA" id="ARBA00004974"/>
    </source>
</evidence>
<comment type="cofactor">
    <cofactor evidence="12">
        <name>thiamine diphosphate</name>
        <dbReference type="ChEBI" id="CHEBI:58937"/>
    </cofactor>
    <text evidence="12">Binds 1 thiamine pyrophosphate per subunit.</text>
</comment>
<evidence type="ECO:0000256" key="9">
    <source>
        <dbReference type="ARBA" id="ARBA00022946"/>
    </source>
</evidence>
<dbReference type="FunFam" id="3.40.50.1220:FF:000008">
    <property type="entry name" value="Acetolactate synthase"/>
    <property type="match status" value="1"/>
</dbReference>
<evidence type="ECO:0000256" key="5">
    <source>
        <dbReference type="ARBA" id="ARBA00022605"/>
    </source>
</evidence>
<sequence length="937" mass="103748">MASCMDVDITLSQERTAALNQLYRAIVTSSEPLPDTVFALNIQDRPMAQSWSYARAADPTATKAGDFLMPHFAFWAWSLKYIGSMDRALTAITEIDTNQTFQAKIPQAVWRGTPWFNDVQNHDLRRRLIQVTTGKPWADVQSLKWETNGQAASNGLAIEDFCRYKYIIYTEGVTYSGRLLFHQACRSIILTPPMAWMLHTTHLVRPVFSSTLLQTEPSLGPPHQSDRIKRAWPTDLNADNANLVMVSPDWSDLEATIAWLENHPTMAEGIADRQRELFYEGGYLSPAAETCYWRALIRGWSKVVEPEGSEWSEQGVRRATPAAHFNRSNARSSDPRQSHKAGDKSFLGMTGGQIFHEMMRRHGVKHIFGYPGGTILPVFDAIYNSPHFGFILPKHEQGAGHMAEGYARVSGKPGIVLVTSGPGATNVVTPMQNALSDGTPIIVFCGQVSTSAIGSDGFQEADMLGISRSCTKWNVMVKHVSELPQRINEAFQVATSGRPGPVLVDLPKDVTAGVLRKEISMMSAMPSLPLAQPNQATLSKTFHRIAELIDMAKRPVIYAGQGVVSSPNGSELLRQLADRSSIPVTTTLQGLGAFDELDEKSLHMLGMHGSAYANMAMQEADLILALGARFDDRVTLNTQKFAPAAKAAAAEGRGGVIHFDITPKNINKVVQATEAVVGDVSDSLAELLPHVKRRTMADRREWFEKIQGWKSRWPLDLYKQSEGPSRLIKPQYVIQQLSELTADRKHETIVTTGVGQHQMWTAQQFRWRYPRTMITSGGLGTMGYGLPAAIGAKVARPEALVVDIDGDASFAMTLTELSTAAQFDIGVKIIILNNEEQGMVTQWQKLFYEERYAHTHQLNPDFMEFAKAMHVQHRRVSEPDDVVDSLRWLINTEGPALLEVITEKKVPVFPMVPAGCALHEFITSNAEKGTGKKKSDA</sequence>
<proteinExistence type="inferred from homology"/>
<dbReference type="EMBL" id="BCLY01000012">
    <property type="protein sequence ID" value="GAQ08660.1"/>
    <property type="molecule type" value="Genomic_DNA"/>
</dbReference>
<evidence type="ECO:0000256" key="6">
    <source>
        <dbReference type="ARBA" id="ARBA00022679"/>
    </source>
</evidence>
<dbReference type="InterPro" id="IPR045229">
    <property type="entry name" value="TPP_enz"/>
</dbReference>